<accession>A0A5B8TZQ6</accession>
<feature type="transmembrane region" description="Helical" evidence="1">
    <location>
        <begin position="30"/>
        <end position="56"/>
    </location>
</feature>
<dbReference type="KEGG" id="bsol:FSW04_00580"/>
<dbReference type="RefSeq" id="WP_146915171.1">
    <property type="nucleotide sequence ID" value="NZ_CP042430.1"/>
</dbReference>
<keyword evidence="1" id="KW-0812">Transmembrane</keyword>
<organism evidence="2 3">
    <name type="scientific">Baekduia soli</name>
    <dbReference type="NCBI Taxonomy" id="496014"/>
    <lineage>
        <taxon>Bacteria</taxon>
        <taxon>Bacillati</taxon>
        <taxon>Actinomycetota</taxon>
        <taxon>Thermoleophilia</taxon>
        <taxon>Solirubrobacterales</taxon>
        <taxon>Baekduiaceae</taxon>
        <taxon>Baekduia</taxon>
    </lineage>
</organism>
<dbReference type="Proteomes" id="UP000321805">
    <property type="component" value="Chromosome"/>
</dbReference>
<feature type="transmembrane region" description="Helical" evidence="1">
    <location>
        <begin position="104"/>
        <end position="125"/>
    </location>
</feature>
<keyword evidence="1" id="KW-1133">Transmembrane helix</keyword>
<keyword evidence="3" id="KW-1185">Reference proteome</keyword>
<evidence type="ECO:0000313" key="2">
    <source>
        <dbReference type="EMBL" id="QEC46211.1"/>
    </source>
</evidence>
<proteinExistence type="predicted"/>
<dbReference type="AlphaFoldDB" id="A0A5B8TZQ6"/>
<gene>
    <name evidence="2" type="ORF">FSW04_00580</name>
</gene>
<sequence length="131" mass="13331">MAIDAGPLRYEDEVAGDGDGEVVRPGAWELTALVVLVVAGVGLPVLGWMAGMAMVLLSRAWTTRDKAIAVAGPLWVLVALVVASAVAGGAAIRLGSLVLNLGPSALLVVFGGAIASVLGALWLMWRAFVLA</sequence>
<dbReference type="EMBL" id="CP042430">
    <property type="protein sequence ID" value="QEC46211.1"/>
    <property type="molecule type" value="Genomic_DNA"/>
</dbReference>
<protein>
    <submittedName>
        <fullName evidence="2">Uncharacterized protein</fullName>
    </submittedName>
</protein>
<feature type="transmembrane region" description="Helical" evidence="1">
    <location>
        <begin position="68"/>
        <end position="92"/>
    </location>
</feature>
<evidence type="ECO:0000313" key="3">
    <source>
        <dbReference type="Proteomes" id="UP000321805"/>
    </source>
</evidence>
<reference evidence="2 3" key="1">
    <citation type="journal article" date="2018" name="J. Microbiol.">
        <title>Baekduia soli gen. nov., sp. nov., a novel bacterium isolated from the soil of Baekdu Mountain and proposal of a novel family name, Baekduiaceae fam. nov.</title>
        <authorList>
            <person name="An D.S."/>
            <person name="Siddiqi M.Z."/>
            <person name="Kim K.H."/>
            <person name="Yu H.S."/>
            <person name="Im W.T."/>
        </authorList>
    </citation>
    <scope>NUCLEOTIDE SEQUENCE [LARGE SCALE GENOMIC DNA]</scope>
    <source>
        <strain evidence="2 3">BR7-21</strain>
    </source>
</reference>
<keyword evidence="1" id="KW-0472">Membrane</keyword>
<name>A0A5B8TZQ6_9ACTN</name>
<evidence type="ECO:0000256" key="1">
    <source>
        <dbReference type="SAM" id="Phobius"/>
    </source>
</evidence>